<evidence type="ECO:0000313" key="2">
    <source>
        <dbReference type="EMBL" id="TXI30772.1"/>
    </source>
</evidence>
<feature type="domain" description="HTH-like" evidence="1">
    <location>
        <begin position="4"/>
        <end position="31"/>
    </location>
</feature>
<dbReference type="InterPro" id="IPR025948">
    <property type="entry name" value="HTH-like_dom"/>
</dbReference>
<dbReference type="Pfam" id="PF13276">
    <property type="entry name" value="HTH_21"/>
    <property type="match status" value="1"/>
</dbReference>
<sequence>MTKYHTSDGTYGRPRITFELADRGVRVNHKRDRPAPDLVQCHFKATSINQQNKTKLKQGWPYSPGSKPGITPLAGIPGWDIYHRTILREN</sequence>
<evidence type="ECO:0000259" key="1">
    <source>
        <dbReference type="Pfam" id="PF13276"/>
    </source>
</evidence>
<dbReference type="EMBL" id="SSFX01000007">
    <property type="protein sequence ID" value="TXI30772.1"/>
    <property type="molecule type" value="Genomic_DNA"/>
</dbReference>
<organism evidence="2 3">
    <name type="scientific">Nitrosomonas oligotropha</name>
    <dbReference type="NCBI Taxonomy" id="42354"/>
    <lineage>
        <taxon>Bacteria</taxon>
        <taxon>Pseudomonadati</taxon>
        <taxon>Pseudomonadota</taxon>
        <taxon>Betaproteobacteria</taxon>
        <taxon>Nitrosomonadales</taxon>
        <taxon>Nitrosomonadaceae</taxon>
        <taxon>Nitrosomonas</taxon>
    </lineage>
</organism>
<evidence type="ECO:0000313" key="3">
    <source>
        <dbReference type="Proteomes" id="UP000321055"/>
    </source>
</evidence>
<dbReference type="Proteomes" id="UP000321055">
    <property type="component" value="Unassembled WGS sequence"/>
</dbReference>
<name>A0A5C7W226_9PROT</name>
<proteinExistence type="predicted"/>
<reference evidence="2 3" key="1">
    <citation type="submission" date="2018-09" db="EMBL/GenBank/DDBJ databases">
        <title>Metagenome Assembled Genomes from an Advanced Water Purification Facility.</title>
        <authorList>
            <person name="Stamps B.W."/>
            <person name="Spear J.R."/>
        </authorList>
    </citation>
    <scope>NUCLEOTIDE SEQUENCE [LARGE SCALE GENOMIC DNA]</scope>
    <source>
        <strain evidence="2">Bin_54_1</strain>
    </source>
</reference>
<accession>A0A5C7W226</accession>
<dbReference type="AlphaFoldDB" id="A0A5C7W226"/>
<comment type="caution">
    <text evidence="2">The sequence shown here is derived from an EMBL/GenBank/DDBJ whole genome shotgun (WGS) entry which is preliminary data.</text>
</comment>
<protein>
    <submittedName>
        <fullName evidence="2">Transposase</fullName>
    </submittedName>
</protein>
<gene>
    <name evidence="2" type="ORF">E6Q60_00600</name>
</gene>